<gene>
    <name evidence="1" type="ORF">KSP39_PZI004093</name>
</gene>
<comment type="caution">
    <text evidence="1">The sequence shown here is derived from an EMBL/GenBank/DDBJ whole genome shotgun (WGS) entry which is preliminary data.</text>
</comment>
<dbReference type="Proteomes" id="UP001418222">
    <property type="component" value="Unassembled WGS sequence"/>
</dbReference>
<dbReference type="AlphaFoldDB" id="A0AAP0GCU5"/>
<evidence type="ECO:0000313" key="2">
    <source>
        <dbReference type="Proteomes" id="UP001418222"/>
    </source>
</evidence>
<sequence length="166" mass="18270">MLICKEVPFHQKPGRRCRSRMLIHVLRLLMHFDTLPFPRIKASVFGKIDGRRPPASTLLRRPLLLLGDVLNANFTWPSTNQKALMNLTSSLPAFGRIQAGFGRLRTGSPMLDAPGGLRPHGSGLRFHAVHWLSASTATRGPPRALCCLILHMRSGGPRVAVAAPSR</sequence>
<name>A0AAP0GCU5_9ASPA</name>
<proteinExistence type="predicted"/>
<accession>A0AAP0GCU5</accession>
<evidence type="ECO:0000313" key="1">
    <source>
        <dbReference type="EMBL" id="KAK8951626.1"/>
    </source>
</evidence>
<keyword evidence="2" id="KW-1185">Reference proteome</keyword>
<dbReference type="EMBL" id="JBBWWQ010000003">
    <property type="protein sequence ID" value="KAK8951626.1"/>
    <property type="molecule type" value="Genomic_DNA"/>
</dbReference>
<organism evidence="1 2">
    <name type="scientific">Platanthera zijinensis</name>
    <dbReference type="NCBI Taxonomy" id="2320716"/>
    <lineage>
        <taxon>Eukaryota</taxon>
        <taxon>Viridiplantae</taxon>
        <taxon>Streptophyta</taxon>
        <taxon>Embryophyta</taxon>
        <taxon>Tracheophyta</taxon>
        <taxon>Spermatophyta</taxon>
        <taxon>Magnoliopsida</taxon>
        <taxon>Liliopsida</taxon>
        <taxon>Asparagales</taxon>
        <taxon>Orchidaceae</taxon>
        <taxon>Orchidoideae</taxon>
        <taxon>Orchideae</taxon>
        <taxon>Orchidinae</taxon>
        <taxon>Platanthera</taxon>
    </lineage>
</organism>
<reference evidence="1 2" key="1">
    <citation type="journal article" date="2022" name="Nat. Plants">
        <title>Genomes of leafy and leafless Platanthera orchids illuminate the evolution of mycoheterotrophy.</title>
        <authorList>
            <person name="Li M.H."/>
            <person name="Liu K.W."/>
            <person name="Li Z."/>
            <person name="Lu H.C."/>
            <person name="Ye Q.L."/>
            <person name="Zhang D."/>
            <person name="Wang J.Y."/>
            <person name="Li Y.F."/>
            <person name="Zhong Z.M."/>
            <person name="Liu X."/>
            <person name="Yu X."/>
            <person name="Liu D.K."/>
            <person name="Tu X.D."/>
            <person name="Liu B."/>
            <person name="Hao Y."/>
            <person name="Liao X.Y."/>
            <person name="Jiang Y.T."/>
            <person name="Sun W.H."/>
            <person name="Chen J."/>
            <person name="Chen Y.Q."/>
            <person name="Ai Y."/>
            <person name="Zhai J.W."/>
            <person name="Wu S.S."/>
            <person name="Zhou Z."/>
            <person name="Hsiao Y.Y."/>
            <person name="Wu W.L."/>
            <person name="Chen Y.Y."/>
            <person name="Lin Y.F."/>
            <person name="Hsu J.L."/>
            <person name="Li C.Y."/>
            <person name="Wang Z.W."/>
            <person name="Zhao X."/>
            <person name="Zhong W.Y."/>
            <person name="Ma X.K."/>
            <person name="Ma L."/>
            <person name="Huang J."/>
            <person name="Chen G.Z."/>
            <person name="Huang M.Z."/>
            <person name="Huang L."/>
            <person name="Peng D.H."/>
            <person name="Luo Y.B."/>
            <person name="Zou S.Q."/>
            <person name="Chen S.P."/>
            <person name="Lan S."/>
            <person name="Tsai W.C."/>
            <person name="Van de Peer Y."/>
            <person name="Liu Z.J."/>
        </authorList>
    </citation>
    <scope>NUCLEOTIDE SEQUENCE [LARGE SCALE GENOMIC DNA]</scope>
    <source>
        <strain evidence="1">Lor287</strain>
    </source>
</reference>
<protein>
    <submittedName>
        <fullName evidence="1">Uncharacterized protein</fullName>
    </submittedName>
</protein>